<evidence type="ECO:0000313" key="1">
    <source>
        <dbReference type="EMBL" id="KAJ6767417.1"/>
    </source>
</evidence>
<evidence type="ECO:0000313" key="2">
    <source>
        <dbReference type="Proteomes" id="UP001151532"/>
    </source>
</evidence>
<name>A0A9Q0WHK2_SALPP</name>
<dbReference type="Proteomes" id="UP001151532">
    <property type="component" value="Chromosome 4"/>
</dbReference>
<keyword evidence="2" id="KW-1185">Reference proteome</keyword>
<protein>
    <submittedName>
        <fullName evidence="1">Uncharacterized protein</fullName>
    </submittedName>
</protein>
<comment type="caution">
    <text evidence="1">The sequence shown here is derived from an EMBL/GenBank/DDBJ whole genome shotgun (WGS) entry which is preliminary data.</text>
</comment>
<feature type="non-terminal residue" evidence="1">
    <location>
        <position position="24"/>
    </location>
</feature>
<gene>
    <name evidence="1" type="ORF">OIU79_023222</name>
</gene>
<dbReference type="AlphaFoldDB" id="A0A9Q0WHK2"/>
<sequence>MHIQNTQSVPIFLPLQLSCPHRQD</sequence>
<reference evidence="1" key="1">
    <citation type="submission" date="2022-11" db="EMBL/GenBank/DDBJ databases">
        <authorList>
            <person name="Hyden B.L."/>
            <person name="Feng K."/>
            <person name="Yates T."/>
            <person name="Jawdy S."/>
            <person name="Smart L.B."/>
            <person name="Muchero W."/>
        </authorList>
    </citation>
    <scope>NUCLEOTIDE SEQUENCE</scope>
    <source>
        <tissue evidence="1">Shoot tip</tissue>
    </source>
</reference>
<reference evidence="1" key="2">
    <citation type="journal article" date="2023" name="Int. J. Mol. Sci.">
        <title>De Novo Assembly and Annotation of 11 Diverse Shrub Willow (Salix) Genomes Reveals Novel Gene Organization in Sex-Linked Regions.</title>
        <authorList>
            <person name="Hyden B."/>
            <person name="Feng K."/>
            <person name="Yates T.B."/>
            <person name="Jawdy S."/>
            <person name="Cereghino C."/>
            <person name="Smart L.B."/>
            <person name="Muchero W."/>
        </authorList>
    </citation>
    <scope>NUCLEOTIDE SEQUENCE</scope>
    <source>
        <tissue evidence="1">Shoot tip</tissue>
    </source>
</reference>
<accession>A0A9Q0WHK2</accession>
<dbReference type="EMBL" id="JAPFFK010000004">
    <property type="protein sequence ID" value="KAJ6767417.1"/>
    <property type="molecule type" value="Genomic_DNA"/>
</dbReference>
<proteinExistence type="predicted"/>
<organism evidence="1 2">
    <name type="scientific">Salix purpurea</name>
    <name type="common">Purple osier willow</name>
    <dbReference type="NCBI Taxonomy" id="77065"/>
    <lineage>
        <taxon>Eukaryota</taxon>
        <taxon>Viridiplantae</taxon>
        <taxon>Streptophyta</taxon>
        <taxon>Embryophyta</taxon>
        <taxon>Tracheophyta</taxon>
        <taxon>Spermatophyta</taxon>
        <taxon>Magnoliopsida</taxon>
        <taxon>eudicotyledons</taxon>
        <taxon>Gunneridae</taxon>
        <taxon>Pentapetalae</taxon>
        <taxon>rosids</taxon>
        <taxon>fabids</taxon>
        <taxon>Malpighiales</taxon>
        <taxon>Salicaceae</taxon>
        <taxon>Saliceae</taxon>
        <taxon>Salix</taxon>
    </lineage>
</organism>